<reference evidence="6" key="2">
    <citation type="submission" date="2015-02" db="UniProtKB">
        <authorList>
            <consortium name="EnsemblMetazoa"/>
        </authorList>
    </citation>
    <scope>IDENTIFICATION</scope>
</reference>
<dbReference type="GO" id="GO:0005737">
    <property type="term" value="C:cytoplasm"/>
    <property type="evidence" value="ECO:0007669"/>
    <property type="project" value="TreeGrafter"/>
</dbReference>
<dbReference type="AlphaFoldDB" id="T1JGI0"/>
<keyword evidence="7" id="KW-1185">Reference proteome</keyword>
<dbReference type="GO" id="GO:0008017">
    <property type="term" value="F:microtubule binding"/>
    <property type="evidence" value="ECO:0007669"/>
    <property type="project" value="InterPro"/>
</dbReference>
<evidence type="ECO:0000313" key="6">
    <source>
        <dbReference type="EnsemblMetazoa" id="SMAR012953-PA"/>
    </source>
</evidence>
<dbReference type="eggNOG" id="KOG0516">
    <property type="taxonomic scope" value="Eukaryota"/>
</dbReference>
<dbReference type="GO" id="GO:0008093">
    <property type="term" value="F:cytoskeletal anchor activity"/>
    <property type="evidence" value="ECO:0007669"/>
    <property type="project" value="TreeGrafter"/>
</dbReference>
<keyword evidence="2" id="KW-0963">Cytoplasm</keyword>
<dbReference type="EnsemblMetazoa" id="SMAR012953-RA">
    <property type="protein sequence ID" value="SMAR012953-PA"/>
    <property type="gene ID" value="SMAR012953"/>
</dbReference>
<sequence length="524" mass="57453">MIRVSEGKYRIGDTQTLIFVRILRSHVMVRVGGGWDTLEHYLDKHDPCRCRQGHRSTISSKFMIKYSPANLSNPQMHVMYERTPDHAGFKDRISPCPSNRVRRASLSSNPSIASKSSTGSLTSNASEKERHRKSTGDGVGISHLHDVNSRRLSDGDVYRTTLDHLDEGYYSGPKAPSVKIKDKTPQIIKNCLELDGHRKGNSDCSSGVSTDHEAKPGSPDSNELNEDLLKENSSNAPLHQALEAINRLSRKKSQSTEELGQVALSIPPSASTQTLRKLSCGSGKASGIPVHMTRSRSQYSEDSEMARFLSRGTKERLSHRSPRSAITPTRNLRGNLQTPNTWSCRPRSSRPCLSGDTFAKPPANHSNSPSPQRRSRSGPARTSQADTLHITPNKTVLPLVQEVLSAAGSQEQLLRKMAELVAQHKPPVKEEASPVLPNTDDPGYHYTSDWVAATAKRTRHSSGTSRSSPVEDSGSEAGDGTWKDTSANTGPYVNGQSRIPVRVNPRKDSAPGSTRIPVPTFYGY</sequence>
<comment type="subcellular location">
    <subcellularLocation>
        <location evidence="1">Cytoplasm</location>
        <location evidence="1">Cytoskeleton</location>
    </subcellularLocation>
</comment>
<dbReference type="GO" id="GO:0035371">
    <property type="term" value="C:microtubule plus-end"/>
    <property type="evidence" value="ECO:0007669"/>
    <property type="project" value="TreeGrafter"/>
</dbReference>
<feature type="region of interest" description="Disordered" evidence="4">
    <location>
        <begin position="194"/>
        <end position="226"/>
    </location>
</feature>
<dbReference type="HOGENOM" id="CLU_520065_0_0_1"/>
<protein>
    <recommendedName>
        <fullName evidence="5">GAR domain-containing protein</fullName>
    </recommendedName>
</protein>
<reference evidence="7" key="1">
    <citation type="submission" date="2011-05" db="EMBL/GenBank/DDBJ databases">
        <authorList>
            <person name="Richards S.R."/>
            <person name="Qu J."/>
            <person name="Jiang H."/>
            <person name="Jhangiani S.N."/>
            <person name="Agravi P."/>
            <person name="Goodspeed R."/>
            <person name="Gross S."/>
            <person name="Mandapat C."/>
            <person name="Jackson L."/>
            <person name="Mathew T."/>
            <person name="Pu L."/>
            <person name="Thornton R."/>
            <person name="Saada N."/>
            <person name="Wilczek-Boney K.B."/>
            <person name="Lee S."/>
            <person name="Kovar C."/>
            <person name="Wu Y."/>
            <person name="Scherer S.E."/>
            <person name="Worley K.C."/>
            <person name="Muzny D.M."/>
            <person name="Gibbs R."/>
        </authorList>
    </citation>
    <scope>NUCLEOTIDE SEQUENCE</scope>
    <source>
        <strain evidence="7">Brora</strain>
    </source>
</reference>
<dbReference type="PANTHER" id="PTHR46756">
    <property type="entry name" value="TRANSGELIN"/>
    <property type="match status" value="1"/>
</dbReference>
<evidence type="ECO:0000256" key="4">
    <source>
        <dbReference type="SAM" id="MobiDB-lite"/>
    </source>
</evidence>
<accession>T1JGI0</accession>
<dbReference type="InterPro" id="IPR003108">
    <property type="entry name" value="GAR_dom"/>
</dbReference>
<evidence type="ECO:0000259" key="5">
    <source>
        <dbReference type="PROSITE" id="PS51460"/>
    </source>
</evidence>
<dbReference type="GO" id="GO:0051015">
    <property type="term" value="F:actin filament binding"/>
    <property type="evidence" value="ECO:0007669"/>
    <property type="project" value="TreeGrafter"/>
</dbReference>
<dbReference type="GO" id="GO:0005884">
    <property type="term" value="C:actin filament"/>
    <property type="evidence" value="ECO:0007669"/>
    <property type="project" value="TreeGrafter"/>
</dbReference>
<feature type="compositionally biased region" description="Polar residues" evidence="4">
    <location>
        <begin position="483"/>
        <end position="497"/>
    </location>
</feature>
<dbReference type="STRING" id="126957.T1JGI0"/>
<dbReference type="GO" id="GO:0001578">
    <property type="term" value="P:microtubule bundle formation"/>
    <property type="evidence" value="ECO:0007669"/>
    <property type="project" value="TreeGrafter"/>
</dbReference>
<feature type="compositionally biased region" description="Polar residues" evidence="4">
    <location>
        <begin position="324"/>
        <end position="342"/>
    </location>
</feature>
<feature type="compositionally biased region" description="Polar residues" evidence="4">
    <location>
        <begin position="380"/>
        <end position="393"/>
    </location>
</feature>
<dbReference type="SMART" id="SM00243">
    <property type="entry name" value="GAS2"/>
    <property type="match status" value="1"/>
</dbReference>
<dbReference type="Pfam" id="PF02187">
    <property type="entry name" value="GAS2"/>
    <property type="match status" value="1"/>
</dbReference>
<keyword evidence="3" id="KW-0206">Cytoskeleton</keyword>
<dbReference type="PROSITE" id="PS51460">
    <property type="entry name" value="GAR"/>
    <property type="match status" value="1"/>
</dbReference>
<feature type="compositionally biased region" description="Polar residues" evidence="4">
    <location>
        <begin position="105"/>
        <end position="125"/>
    </location>
</feature>
<dbReference type="InterPro" id="IPR036534">
    <property type="entry name" value="GAR_dom_sf"/>
</dbReference>
<feature type="domain" description="GAR" evidence="5">
    <location>
        <begin position="1"/>
        <end position="49"/>
    </location>
</feature>
<feature type="region of interest" description="Disordered" evidence="4">
    <location>
        <begin position="455"/>
        <end position="524"/>
    </location>
</feature>
<evidence type="ECO:0000313" key="7">
    <source>
        <dbReference type="Proteomes" id="UP000014500"/>
    </source>
</evidence>
<name>T1JGI0_STRMM</name>
<feature type="compositionally biased region" description="Low complexity" evidence="4">
    <location>
        <begin position="343"/>
        <end position="352"/>
    </location>
</feature>
<feature type="region of interest" description="Disordered" evidence="4">
    <location>
        <begin position="274"/>
        <end position="393"/>
    </location>
</feature>
<evidence type="ECO:0000256" key="1">
    <source>
        <dbReference type="ARBA" id="ARBA00004245"/>
    </source>
</evidence>
<dbReference type="GO" id="GO:1904825">
    <property type="term" value="P:protein localization to microtubule plus-end"/>
    <property type="evidence" value="ECO:0007669"/>
    <property type="project" value="TreeGrafter"/>
</dbReference>
<proteinExistence type="predicted"/>
<dbReference type="Gene3D" id="3.30.920.20">
    <property type="entry name" value="Gas2-like domain"/>
    <property type="match status" value="1"/>
</dbReference>
<dbReference type="GO" id="GO:0001725">
    <property type="term" value="C:stress fiber"/>
    <property type="evidence" value="ECO:0007669"/>
    <property type="project" value="TreeGrafter"/>
</dbReference>
<evidence type="ECO:0000256" key="3">
    <source>
        <dbReference type="ARBA" id="ARBA00023212"/>
    </source>
</evidence>
<dbReference type="SUPFAM" id="SSF143575">
    <property type="entry name" value="GAS2 domain-like"/>
    <property type="match status" value="1"/>
</dbReference>
<dbReference type="PANTHER" id="PTHR46756:SF18">
    <property type="entry name" value="GAS2-LIKE PROTEIN PICKLED EGGS"/>
    <property type="match status" value="1"/>
</dbReference>
<dbReference type="GO" id="GO:0031110">
    <property type="term" value="P:regulation of microtubule polymerization or depolymerization"/>
    <property type="evidence" value="ECO:0007669"/>
    <property type="project" value="TreeGrafter"/>
</dbReference>
<evidence type="ECO:0000256" key="2">
    <source>
        <dbReference type="ARBA" id="ARBA00022490"/>
    </source>
</evidence>
<feature type="region of interest" description="Disordered" evidence="4">
    <location>
        <begin position="89"/>
        <end position="143"/>
    </location>
</feature>
<organism evidence="6 7">
    <name type="scientific">Strigamia maritima</name>
    <name type="common">European centipede</name>
    <name type="synonym">Geophilus maritimus</name>
    <dbReference type="NCBI Taxonomy" id="126957"/>
    <lineage>
        <taxon>Eukaryota</taxon>
        <taxon>Metazoa</taxon>
        <taxon>Ecdysozoa</taxon>
        <taxon>Arthropoda</taxon>
        <taxon>Myriapoda</taxon>
        <taxon>Chilopoda</taxon>
        <taxon>Pleurostigmophora</taxon>
        <taxon>Geophilomorpha</taxon>
        <taxon>Linotaeniidae</taxon>
        <taxon>Strigamia</taxon>
    </lineage>
</organism>
<dbReference type="EMBL" id="JH432204">
    <property type="status" value="NOT_ANNOTATED_CDS"/>
    <property type="molecule type" value="Genomic_DNA"/>
</dbReference>
<dbReference type="GO" id="GO:0051764">
    <property type="term" value="P:actin crosslink formation"/>
    <property type="evidence" value="ECO:0007669"/>
    <property type="project" value="TreeGrafter"/>
</dbReference>
<dbReference type="Proteomes" id="UP000014500">
    <property type="component" value="Unassembled WGS sequence"/>
</dbReference>